<dbReference type="Proteomes" id="UP000322214">
    <property type="component" value="Chromosome"/>
</dbReference>
<reference evidence="4 5" key="1">
    <citation type="submission" date="2019-08" db="EMBL/GenBank/DDBJ databases">
        <title>Deep-cultivation of Planctomycetes and their phenomic and genomic characterization uncovers novel biology.</title>
        <authorList>
            <person name="Wiegand S."/>
            <person name="Jogler M."/>
            <person name="Boedeker C."/>
            <person name="Pinto D."/>
            <person name="Vollmers J."/>
            <person name="Rivas-Marin E."/>
            <person name="Kohn T."/>
            <person name="Peeters S.H."/>
            <person name="Heuer A."/>
            <person name="Rast P."/>
            <person name="Oberbeckmann S."/>
            <person name="Bunk B."/>
            <person name="Jeske O."/>
            <person name="Meyerdierks A."/>
            <person name="Storesund J.E."/>
            <person name="Kallscheuer N."/>
            <person name="Luecker S."/>
            <person name="Lage O.M."/>
            <person name="Pohl T."/>
            <person name="Merkel B.J."/>
            <person name="Hornburger P."/>
            <person name="Mueller R.-W."/>
            <person name="Bruemmer F."/>
            <person name="Labrenz M."/>
            <person name="Spormann A.M."/>
            <person name="Op den Camp H."/>
            <person name="Overmann J."/>
            <person name="Amann R."/>
            <person name="Jetten M.S.M."/>
            <person name="Mascher T."/>
            <person name="Medema M.H."/>
            <person name="Devos D.P."/>
            <person name="Kaster A.-K."/>
            <person name="Ovreas L."/>
            <person name="Rohde M."/>
            <person name="Galperin M.Y."/>
            <person name="Jogler C."/>
        </authorList>
    </citation>
    <scope>NUCLEOTIDE SEQUENCE [LARGE SCALE GENOMIC DNA]</scope>
    <source>
        <strain evidence="4 5">FC18</strain>
    </source>
</reference>
<gene>
    <name evidence="4" type="ORF">MFFC18_46060</name>
</gene>
<feature type="repeat" description="TPR" evidence="1">
    <location>
        <begin position="717"/>
        <end position="750"/>
    </location>
</feature>
<evidence type="ECO:0000256" key="1">
    <source>
        <dbReference type="PROSITE-ProRule" id="PRU00339"/>
    </source>
</evidence>
<dbReference type="Gene3D" id="2.30.30.40">
    <property type="entry name" value="SH3 Domains"/>
    <property type="match status" value="1"/>
</dbReference>
<evidence type="ECO:0000313" key="5">
    <source>
        <dbReference type="Proteomes" id="UP000322214"/>
    </source>
</evidence>
<evidence type="ECO:0000256" key="2">
    <source>
        <dbReference type="SAM" id="Phobius"/>
    </source>
</evidence>
<organism evidence="4 5">
    <name type="scientific">Mariniblastus fucicola</name>
    <dbReference type="NCBI Taxonomy" id="980251"/>
    <lineage>
        <taxon>Bacteria</taxon>
        <taxon>Pseudomonadati</taxon>
        <taxon>Planctomycetota</taxon>
        <taxon>Planctomycetia</taxon>
        <taxon>Pirellulales</taxon>
        <taxon>Pirellulaceae</taxon>
        <taxon>Mariniblastus</taxon>
    </lineage>
</organism>
<keyword evidence="3" id="KW-0732">Signal</keyword>
<accession>A0A5B9PHE6</accession>
<keyword evidence="5" id="KW-1185">Reference proteome</keyword>
<feature type="chain" id="PRO_5022990381" evidence="3">
    <location>
        <begin position="26"/>
        <end position="919"/>
    </location>
</feature>
<keyword evidence="2" id="KW-1133">Transmembrane helix</keyword>
<dbReference type="InterPro" id="IPR019734">
    <property type="entry name" value="TPR_rpt"/>
</dbReference>
<dbReference type="EMBL" id="CP042912">
    <property type="protein sequence ID" value="QEG24685.1"/>
    <property type="molecule type" value="Genomic_DNA"/>
</dbReference>
<feature type="transmembrane region" description="Helical" evidence="2">
    <location>
        <begin position="827"/>
        <end position="847"/>
    </location>
</feature>
<name>A0A5B9PHE6_9BACT</name>
<evidence type="ECO:0000313" key="4">
    <source>
        <dbReference type="EMBL" id="QEG24685.1"/>
    </source>
</evidence>
<protein>
    <submittedName>
        <fullName evidence="4">Uncharacterized protein</fullName>
    </submittedName>
</protein>
<keyword evidence="2" id="KW-0812">Transmembrane</keyword>
<dbReference type="STRING" id="980251.GCA_001642875_00963"/>
<dbReference type="RefSeq" id="WP_075083752.1">
    <property type="nucleotide sequence ID" value="NZ_CP042912.1"/>
</dbReference>
<feature type="signal peptide" evidence="3">
    <location>
        <begin position="1"/>
        <end position="25"/>
    </location>
</feature>
<evidence type="ECO:0000256" key="3">
    <source>
        <dbReference type="SAM" id="SignalP"/>
    </source>
</evidence>
<dbReference type="SUPFAM" id="SSF48452">
    <property type="entry name" value="TPR-like"/>
    <property type="match status" value="1"/>
</dbReference>
<dbReference type="Gene3D" id="1.25.40.10">
    <property type="entry name" value="Tetratricopeptide repeat domain"/>
    <property type="match status" value="1"/>
</dbReference>
<dbReference type="AlphaFoldDB" id="A0A5B9PHE6"/>
<dbReference type="PROSITE" id="PS50005">
    <property type="entry name" value="TPR"/>
    <property type="match status" value="1"/>
</dbReference>
<dbReference type="PANTHER" id="PTHR40940">
    <property type="entry name" value="PROTEIN BATD-RELATED"/>
    <property type="match status" value="1"/>
</dbReference>
<dbReference type="SMART" id="SM00028">
    <property type="entry name" value="TPR"/>
    <property type="match status" value="1"/>
</dbReference>
<sequence length="919" mass="101859" precursor="true">MLARIFNSALLTLVLVVALPSVTFAQDVSAQISSREAWVGSPIVLQIQIRNAENYSLPEGFEIDGCDVQSAGTPSQSSQITIINGRRSESRSVAAQYLICPKREGEFEIPPFEINVDGKTKKTQPMRFVATKSETGDLLFVEVEGKKESVYVGQQLDLKLKIWIKPFSDRDKNIKLNEGHMWQMLSEQSSWGAFTDRMKELAENRQRPGGKAVLRKDEEGRSRQYFLYEIEGKVYPTKPGKLDASDLQIVIDYPLSLGRRRDPFDSIFDDSSLMKQVMGDDFFSSSPFGRRLTVTESRPVVADANVNSTEVMPIPTENRPADYRGAVGKYQIVAEAEPKNVVAGDPITLRLGIVGDGPMEVVQAPPLHDIENLASDFQVSDQSLAGFVQDDSKVFITTIRPRSESVTQIPAIPFSFFDPDKKAYQTVYTQPIDIEVERAEALQLDSIVSNSPQGSVPSDSSQTSANNASTAGMFLQNDFSENVLLPESTMARNGWLYFAAIPAGCWLLLLTAKLATVFPTAIGKLKSPVAQARNAINSAKSGEALAVALRNFVSASVRDNCPTNEHAVGRIRALGDYETANSLESLFHQIGRIDQSTASYSETESPLSIDDLRGECHQMLSDIEKVSKHRRWSKVPASRSTKRNLTATMVMFALSGLAIPQTVSAEDISLSPLLMKANESYRKASEMADTDLAKSRDMFRDAAGNYQRLVDQGVRNSELFFNLGNAWHQSDQPAKAIVNYHRALTLNPGMQKASRNLELLKQELSIADNRSVESNQATWLSLDRAKRMLSTCQQWLGWSMTTFLFAVASIVFWGLLCLKTIRRKTPVLRWAMVPFVLMSVTGLSLYWSQLEPANLAIVTSDTIELRRSDGNEFPVEAELDPSLGTEVKITNEREGWFEIALPNGKSGWTSAQNVEPIAL</sequence>
<keyword evidence="2" id="KW-0472">Membrane</keyword>
<dbReference type="KEGG" id="mff:MFFC18_46060"/>
<dbReference type="Pfam" id="PF13584">
    <property type="entry name" value="BatD"/>
    <property type="match status" value="2"/>
</dbReference>
<dbReference type="PANTHER" id="PTHR40940:SF2">
    <property type="entry name" value="BATD"/>
    <property type="match status" value="1"/>
</dbReference>
<dbReference type="OrthoDB" id="226310at2"/>
<feature type="transmembrane region" description="Helical" evidence="2">
    <location>
        <begin position="795"/>
        <end position="815"/>
    </location>
</feature>
<proteinExistence type="predicted"/>
<dbReference type="InterPro" id="IPR011990">
    <property type="entry name" value="TPR-like_helical_dom_sf"/>
</dbReference>
<dbReference type="InterPro" id="IPR025738">
    <property type="entry name" value="BatD"/>
</dbReference>
<keyword evidence="1" id="KW-0802">TPR repeat</keyword>